<protein>
    <submittedName>
        <fullName evidence="4">Xanthine dehydrogenase family protein molybdopterin-binding subunit</fullName>
    </submittedName>
</protein>
<accession>A0A9J6PEN3</accession>
<dbReference type="RefSeq" id="WP_269331042.1">
    <property type="nucleotide sequence ID" value="NZ_JAMZFT010000001.1"/>
</dbReference>
<dbReference type="SUPFAM" id="SSF56003">
    <property type="entry name" value="Molybdenum cofactor-binding domain"/>
    <property type="match status" value="1"/>
</dbReference>
<dbReference type="InterPro" id="IPR046867">
    <property type="entry name" value="AldOxase/xan_DH_MoCoBD2"/>
</dbReference>
<dbReference type="PANTHER" id="PTHR11908">
    <property type="entry name" value="XANTHINE DEHYDROGENASE"/>
    <property type="match status" value="1"/>
</dbReference>
<sequence>MKFGIGQPVVRVEDPRFITGRGRYADDRQDEGLLHAVFVRSPFAHAHVAGFDTAEAKAAPGVVAVLTGTDWAAEGFPGLPVRSQPTNRDGTPGFLPRRDALASDTVRHVGDAVAVVIAESRAAAEDAAELVAVDYAEIEPVADPRAALADDAPAIHAREGEGAANLSFTWGTGDDEAVEEAFARAAHVTRLTVVQNRIAPNPMEPRGCVALVEEGGRLTLTGAIQGVYAFRDLICGLFGWDKAKLHVKAEDVGGGFGGKNQVQPEHAVCLWAAEKLGRSVKWISGRSEAFVTDAHGRAVVSEVALALDEGGRFLALDCASLANLGAYCSTNGTLIPTASTAAVLGGAYDIGAVRLVTRGVFTNTAPTDAYRGAGRPEATYMLERAIDQAAREMGLDRIDLRRRNLVRPEQLPYRTALGKEIDTGDFARVLDEALAAADADGFAARAEESAARGLKRGLGIASYLESVLGPPVENARVGFEKDGTVLVSVGTQSNGQGHETAFAQLACEMFGLPIDRVRFLQADTDALPLGGGHGGSRSLQLGGSAILRAGEKVIEKAKALAGHLLEAAADDIELVDGRFRIAGTDRETGWDEIVAAAHDGRAERWGLRGGLVELADYTRENHSFPNGAHVAEVEVDPETGRVVLLRYTVVDDFGRIVNPLLVAGQVMGGIAQGAGQALLEGVVHDEAGQLLTGSFMDYAMPRADDVPSFDIRFMEDAPSTSNPLGIKGCGEAGTIGAPPAIVNAVLDALAGLGVRHLDMPLTPETVWRAIADARG</sequence>
<evidence type="ECO:0000259" key="3">
    <source>
        <dbReference type="SMART" id="SM01008"/>
    </source>
</evidence>
<dbReference type="SMART" id="SM01008">
    <property type="entry name" value="Ald_Xan_dh_C"/>
    <property type="match status" value="1"/>
</dbReference>
<evidence type="ECO:0000313" key="5">
    <source>
        <dbReference type="Proteomes" id="UP001055804"/>
    </source>
</evidence>
<dbReference type="InterPro" id="IPR036856">
    <property type="entry name" value="Ald_Oxase/Xan_DH_a/b_sf"/>
</dbReference>
<dbReference type="SUPFAM" id="SSF54665">
    <property type="entry name" value="CO dehydrogenase molybdoprotein N-domain-like"/>
    <property type="match status" value="1"/>
</dbReference>
<proteinExistence type="predicted"/>
<dbReference type="Pfam" id="PF20256">
    <property type="entry name" value="MoCoBD_2"/>
    <property type="match status" value="1"/>
</dbReference>
<keyword evidence="5" id="KW-1185">Reference proteome</keyword>
<dbReference type="Proteomes" id="UP001055804">
    <property type="component" value="Unassembled WGS sequence"/>
</dbReference>
<dbReference type="InterPro" id="IPR016208">
    <property type="entry name" value="Ald_Oxase/xanthine_DH-like"/>
</dbReference>
<reference evidence="4" key="1">
    <citation type="submission" date="2022-06" db="EMBL/GenBank/DDBJ databases">
        <title>Isolation and Genomics of Futiania mangrovii gen. nov., sp. nov., a Rare and Metabolically-versatile member in the Class Alphaproteobacteria.</title>
        <authorList>
            <person name="Liu L."/>
            <person name="Huang W.-C."/>
            <person name="Pan J."/>
            <person name="Li J."/>
            <person name="Huang Y."/>
            <person name="Du H."/>
            <person name="Liu Y."/>
            <person name="Li M."/>
        </authorList>
    </citation>
    <scope>NUCLEOTIDE SEQUENCE</scope>
    <source>
        <strain evidence="4">FT118</strain>
    </source>
</reference>
<dbReference type="InterPro" id="IPR000674">
    <property type="entry name" value="Ald_Oxase/Xan_DH_a/b"/>
</dbReference>
<evidence type="ECO:0000313" key="4">
    <source>
        <dbReference type="EMBL" id="MCP1335087.1"/>
    </source>
</evidence>
<keyword evidence="1" id="KW-0500">Molybdenum</keyword>
<name>A0A9J6PEN3_9PROT</name>
<organism evidence="4 5">
    <name type="scientific">Futiania mangrovi</name>
    <dbReference type="NCBI Taxonomy" id="2959716"/>
    <lineage>
        <taxon>Bacteria</taxon>
        <taxon>Pseudomonadati</taxon>
        <taxon>Pseudomonadota</taxon>
        <taxon>Alphaproteobacteria</taxon>
        <taxon>Futianiales</taxon>
        <taxon>Futianiaceae</taxon>
        <taxon>Futiania</taxon>
    </lineage>
</organism>
<dbReference type="InterPro" id="IPR008274">
    <property type="entry name" value="AldOxase/xan_DH_MoCoBD1"/>
</dbReference>
<evidence type="ECO:0000256" key="1">
    <source>
        <dbReference type="ARBA" id="ARBA00022505"/>
    </source>
</evidence>
<keyword evidence="2" id="KW-0560">Oxidoreductase</keyword>
<dbReference type="EMBL" id="JAMZFT010000001">
    <property type="protein sequence ID" value="MCP1335087.1"/>
    <property type="molecule type" value="Genomic_DNA"/>
</dbReference>
<evidence type="ECO:0000256" key="2">
    <source>
        <dbReference type="ARBA" id="ARBA00023002"/>
    </source>
</evidence>
<dbReference type="Pfam" id="PF02738">
    <property type="entry name" value="MoCoBD_1"/>
    <property type="match status" value="1"/>
</dbReference>
<dbReference type="GO" id="GO:0005506">
    <property type="term" value="F:iron ion binding"/>
    <property type="evidence" value="ECO:0007669"/>
    <property type="project" value="InterPro"/>
</dbReference>
<dbReference type="Pfam" id="PF01315">
    <property type="entry name" value="Ald_Xan_dh_C"/>
    <property type="match status" value="1"/>
</dbReference>
<dbReference type="Gene3D" id="3.90.1170.50">
    <property type="entry name" value="Aldehyde oxidase/xanthine dehydrogenase, a/b hammerhead"/>
    <property type="match status" value="1"/>
</dbReference>
<dbReference type="Gene3D" id="3.30.365.10">
    <property type="entry name" value="Aldehyde oxidase/xanthine dehydrogenase, molybdopterin binding domain"/>
    <property type="match status" value="4"/>
</dbReference>
<dbReference type="InterPro" id="IPR037165">
    <property type="entry name" value="AldOxase/xan_DH_Mopterin-bd_sf"/>
</dbReference>
<comment type="caution">
    <text evidence="4">The sequence shown here is derived from an EMBL/GenBank/DDBJ whole genome shotgun (WGS) entry which is preliminary data.</text>
</comment>
<dbReference type="AlphaFoldDB" id="A0A9J6PEN3"/>
<dbReference type="PANTHER" id="PTHR11908:SF132">
    <property type="entry name" value="ALDEHYDE OXIDASE 1-RELATED"/>
    <property type="match status" value="1"/>
</dbReference>
<gene>
    <name evidence="4" type="ORF">NJQ99_01545</name>
</gene>
<dbReference type="GO" id="GO:0016491">
    <property type="term" value="F:oxidoreductase activity"/>
    <property type="evidence" value="ECO:0007669"/>
    <property type="project" value="UniProtKB-KW"/>
</dbReference>
<feature type="domain" description="Aldehyde oxidase/xanthine dehydrogenase a/b hammerhead" evidence="3">
    <location>
        <begin position="19"/>
        <end position="139"/>
    </location>
</feature>